<proteinExistence type="predicted"/>
<organism evidence="1">
    <name type="scientific">Anguilla anguilla</name>
    <name type="common">European freshwater eel</name>
    <name type="synonym">Muraena anguilla</name>
    <dbReference type="NCBI Taxonomy" id="7936"/>
    <lineage>
        <taxon>Eukaryota</taxon>
        <taxon>Metazoa</taxon>
        <taxon>Chordata</taxon>
        <taxon>Craniata</taxon>
        <taxon>Vertebrata</taxon>
        <taxon>Euteleostomi</taxon>
        <taxon>Actinopterygii</taxon>
        <taxon>Neopterygii</taxon>
        <taxon>Teleostei</taxon>
        <taxon>Anguilliformes</taxon>
        <taxon>Anguillidae</taxon>
        <taxon>Anguilla</taxon>
    </lineage>
</organism>
<sequence length="50" mass="5644">MKSLTWLFSSERNGGQSAVGYLQPLRPPKVHEWSFYKPRFPCVGLCCSPG</sequence>
<accession>A0A0E9RDR5</accession>
<name>A0A0E9RDR5_ANGAN</name>
<dbReference type="EMBL" id="GBXM01081311">
    <property type="protein sequence ID" value="JAH27266.1"/>
    <property type="molecule type" value="Transcribed_RNA"/>
</dbReference>
<reference evidence="1" key="1">
    <citation type="submission" date="2014-11" db="EMBL/GenBank/DDBJ databases">
        <authorList>
            <person name="Amaro Gonzalez C."/>
        </authorList>
    </citation>
    <scope>NUCLEOTIDE SEQUENCE</scope>
</reference>
<protein>
    <submittedName>
        <fullName evidence="1">Uncharacterized protein</fullName>
    </submittedName>
</protein>
<evidence type="ECO:0000313" key="1">
    <source>
        <dbReference type="EMBL" id="JAH27266.1"/>
    </source>
</evidence>
<dbReference type="AlphaFoldDB" id="A0A0E9RDR5"/>
<reference evidence="1" key="2">
    <citation type="journal article" date="2015" name="Fish Shellfish Immunol.">
        <title>Early steps in the European eel (Anguilla anguilla)-Vibrio vulnificus interaction in the gills: Role of the RtxA13 toxin.</title>
        <authorList>
            <person name="Callol A."/>
            <person name="Pajuelo D."/>
            <person name="Ebbesson L."/>
            <person name="Teles M."/>
            <person name="MacKenzie S."/>
            <person name="Amaro C."/>
        </authorList>
    </citation>
    <scope>NUCLEOTIDE SEQUENCE</scope>
</reference>